<dbReference type="EMBL" id="LN899819">
    <property type="protein sequence ID" value="CUV15794.1"/>
    <property type="molecule type" value="Genomic_DNA"/>
</dbReference>
<evidence type="ECO:0000313" key="2">
    <source>
        <dbReference type="EMBL" id="CUV15794.1"/>
    </source>
</evidence>
<sequence>MSNLRKFLSFASAISIVSQACYAQITTSIQPGNVLNIGYGFNASKPATGMQSFKTQWRFLTLGPSPSGTRFLATQFWLDPIDHSGGGDTLYIGINPPNQAINYAGQVHFSYFGTHGSTLYNQNCHAGADGGGGITCALDSVKALPGQTYRFEAKITKATATATTLEGNVEVFDASGNMIDSQQIGKFDVLRTNMELTYPGSWVEGTADPCSSLKRTMVEYSPFWRNGNIITADAVNLNSISGKCPFTYSVYTFPDLTQSVRIEYGN</sequence>
<feature type="signal peptide" evidence="1">
    <location>
        <begin position="1"/>
        <end position="23"/>
    </location>
</feature>
<protein>
    <submittedName>
        <fullName evidence="2">Uncharacterized protein</fullName>
    </submittedName>
</protein>
<name>A0A0S4U0K5_RALSL</name>
<proteinExistence type="predicted"/>
<organism evidence="2">
    <name type="scientific">Ralstonia solanacearum</name>
    <name type="common">Pseudomonas solanacearum</name>
    <dbReference type="NCBI Taxonomy" id="305"/>
    <lineage>
        <taxon>Bacteria</taxon>
        <taxon>Pseudomonadati</taxon>
        <taxon>Pseudomonadota</taxon>
        <taxon>Betaproteobacteria</taxon>
        <taxon>Burkholderiales</taxon>
        <taxon>Burkholderiaceae</taxon>
        <taxon>Ralstonia</taxon>
        <taxon>Ralstonia solanacearum species complex</taxon>
    </lineage>
</organism>
<dbReference type="AlphaFoldDB" id="A0A0S4U0K5"/>
<gene>
    <name evidence="2" type="ORF">RUN39_v1_2330003</name>
</gene>
<dbReference type="PROSITE" id="PS51257">
    <property type="entry name" value="PROKAR_LIPOPROTEIN"/>
    <property type="match status" value="1"/>
</dbReference>
<accession>A0A0S4U0K5</accession>
<evidence type="ECO:0000256" key="1">
    <source>
        <dbReference type="SAM" id="SignalP"/>
    </source>
</evidence>
<feature type="chain" id="PRO_5006628318" evidence="1">
    <location>
        <begin position="24"/>
        <end position="266"/>
    </location>
</feature>
<reference evidence="2" key="1">
    <citation type="submission" date="2015-10" db="EMBL/GenBank/DDBJ databases">
        <authorList>
            <person name="Gilbert D.G."/>
        </authorList>
    </citation>
    <scope>NUCLEOTIDE SEQUENCE</scope>
    <source>
        <strain evidence="2">Phyl III-seqv23</strain>
    </source>
</reference>
<keyword evidence="1" id="KW-0732">Signal</keyword>